<dbReference type="Proteomes" id="UP000095767">
    <property type="component" value="Unassembled WGS sequence"/>
</dbReference>
<comment type="caution">
    <text evidence="1">The sequence shown here is derived from an EMBL/GenBank/DDBJ whole genome shotgun (WGS) entry which is preliminary data.</text>
</comment>
<proteinExistence type="predicted"/>
<keyword evidence="2" id="KW-1185">Reference proteome</keyword>
<accession>A0A1E5UVK0</accession>
<dbReference type="AlphaFoldDB" id="A0A1E5UVK0"/>
<reference evidence="1 2" key="1">
    <citation type="submission" date="2016-09" db="EMBL/GenBank/DDBJ databases">
        <title>The draft genome of Dichanthelium oligosanthes: A C3 panicoid grass species.</title>
        <authorList>
            <person name="Studer A.J."/>
            <person name="Schnable J.C."/>
            <person name="Brutnell T.P."/>
        </authorList>
    </citation>
    <scope>NUCLEOTIDE SEQUENCE [LARGE SCALE GENOMIC DNA]</scope>
    <source>
        <strain evidence="2">cv. Kellogg 1175</strain>
        <tissue evidence="1">Leaf</tissue>
    </source>
</reference>
<protein>
    <submittedName>
        <fullName evidence="1">Uncharacterized protein</fullName>
    </submittedName>
</protein>
<feature type="non-terminal residue" evidence="1">
    <location>
        <position position="1"/>
    </location>
</feature>
<evidence type="ECO:0000313" key="2">
    <source>
        <dbReference type="Proteomes" id="UP000095767"/>
    </source>
</evidence>
<organism evidence="1 2">
    <name type="scientific">Dichanthelium oligosanthes</name>
    <dbReference type="NCBI Taxonomy" id="888268"/>
    <lineage>
        <taxon>Eukaryota</taxon>
        <taxon>Viridiplantae</taxon>
        <taxon>Streptophyta</taxon>
        <taxon>Embryophyta</taxon>
        <taxon>Tracheophyta</taxon>
        <taxon>Spermatophyta</taxon>
        <taxon>Magnoliopsida</taxon>
        <taxon>Liliopsida</taxon>
        <taxon>Poales</taxon>
        <taxon>Poaceae</taxon>
        <taxon>PACMAD clade</taxon>
        <taxon>Panicoideae</taxon>
        <taxon>Panicodae</taxon>
        <taxon>Paniceae</taxon>
        <taxon>Dichantheliinae</taxon>
        <taxon>Dichanthelium</taxon>
    </lineage>
</organism>
<name>A0A1E5UVK0_9POAL</name>
<sequence length="62" mass="7288">LNFDDMVENLVAHFSKVLSPHKVEYVPKNVNEKLPKFYSDVQSSSRSRCRVDDDQDSTWDDR</sequence>
<dbReference type="EMBL" id="LWDX02061726">
    <property type="protein sequence ID" value="OEL16883.1"/>
    <property type="molecule type" value="Genomic_DNA"/>
</dbReference>
<evidence type="ECO:0000313" key="1">
    <source>
        <dbReference type="EMBL" id="OEL16883.1"/>
    </source>
</evidence>
<gene>
    <name evidence="1" type="ORF">BAE44_0022098</name>
</gene>